<comment type="caution">
    <text evidence="2">The sequence shown here is derived from an EMBL/GenBank/DDBJ whole genome shotgun (WGS) entry which is preliminary data.</text>
</comment>
<proteinExistence type="predicted"/>
<reference evidence="2 3" key="1">
    <citation type="submission" date="2023-04" db="EMBL/GenBank/DDBJ databases">
        <title>Genome Sequence of Selenomonas sputigena ATCC 33150.</title>
        <authorList>
            <person name="Miller D.P."/>
            <person name="Anvari S."/>
            <person name="Polson S.W."/>
            <person name="Macdonald M."/>
            <person name="Mcdowell J.V."/>
        </authorList>
    </citation>
    <scope>NUCLEOTIDE SEQUENCE [LARGE SCALE GENOMIC DNA]</scope>
    <source>
        <strain evidence="2 3">ATCC 33150</strain>
    </source>
</reference>
<organism evidence="2 3">
    <name type="scientific">Selenomonas sputigena</name>
    <dbReference type="NCBI Taxonomy" id="69823"/>
    <lineage>
        <taxon>Bacteria</taxon>
        <taxon>Bacillati</taxon>
        <taxon>Bacillota</taxon>
        <taxon>Negativicutes</taxon>
        <taxon>Selenomonadales</taxon>
        <taxon>Selenomonadaceae</taxon>
        <taxon>Selenomonas</taxon>
    </lineage>
</organism>
<evidence type="ECO:0000313" key="3">
    <source>
        <dbReference type="Proteomes" id="UP001559623"/>
    </source>
</evidence>
<dbReference type="EMBL" id="JARVLH010000009">
    <property type="protein sequence ID" value="MEX5286262.1"/>
    <property type="molecule type" value="Genomic_DNA"/>
</dbReference>
<evidence type="ECO:0000256" key="1">
    <source>
        <dbReference type="SAM" id="SignalP"/>
    </source>
</evidence>
<accession>A0ABV3X7U0</accession>
<name>A0ABV3X7U0_9FIRM</name>
<feature type="signal peptide" evidence="1">
    <location>
        <begin position="1"/>
        <end position="22"/>
    </location>
</feature>
<keyword evidence="3" id="KW-1185">Reference proteome</keyword>
<evidence type="ECO:0000313" key="2">
    <source>
        <dbReference type="EMBL" id="MEX5286262.1"/>
    </source>
</evidence>
<feature type="chain" id="PRO_5046083040" evidence="1">
    <location>
        <begin position="23"/>
        <end position="206"/>
    </location>
</feature>
<dbReference type="Proteomes" id="UP001559623">
    <property type="component" value="Unassembled WGS sequence"/>
</dbReference>
<dbReference type="RefSeq" id="WP_368847980.1">
    <property type="nucleotide sequence ID" value="NZ_CP194411.1"/>
</dbReference>
<sequence length="206" mass="22251">MKKAIWKPFAALLGILLVTLLAAGCGPKEEPEVSMDAFSKAVLNDDAASLKKFGLEEGTVRKNFVEGFSTNFQTATEGIFSKEQSTRIAEAFFGSLKQCGVKVKTLEKKDEKATVELTVDTLSSDQMDHEAVGATVAGQLTDDMTPEEAMELFTKACVQEIGKLKPAGTKTLKVNCTYDSAKGVWLPDEMEKTVETLLETAAGDLD</sequence>
<protein>
    <submittedName>
        <fullName evidence="2">DUF5105 domain-containing protein</fullName>
    </submittedName>
</protein>
<dbReference type="PROSITE" id="PS51257">
    <property type="entry name" value="PROKAR_LIPOPROTEIN"/>
    <property type="match status" value="1"/>
</dbReference>
<gene>
    <name evidence="2" type="ORF">QCO44_11635</name>
</gene>
<keyword evidence="1" id="KW-0732">Signal</keyword>